<evidence type="ECO:0000313" key="1">
    <source>
        <dbReference type="EMBL" id="KAJ7543035.1"/>
    </source>
</evidence>
<accession>A0ACC2CM69</accession>
<gene>
    <name evidence="1" type="ORF">O6H91_09G022800</name>
</gene>
<name>A0ACC2CM69_DIPCM</name>
<proteinExistence type="predicted"/>
<evidence type="ECO:0000313" key="2">
    <source>
        <dbReference type="Proteomes" id="UP001162992"/>
    </source>
</evidence>
<dbReference type="Proteomes" id="UP001162992">
    <property type="component" value="Chromosome 9"/>
</dbReference>
<keyword evidence="2" id="KW-1185">Reference proteome</keyword>
<comment type="caution">
    <text evidence="1">The sequence shown here is derived from an EMBL/GenBank/DDBJ whole genome shotgun (WGS) entry which is preliminary data.</text>
</comment>
<sequence length="507" mass="56489">MERSMSVAERIMDGKEEESAPSCEESGSHCQETPGIDNRTIIDERRDTLQAENSASGFVSALTLISETQGSQSSEAKVDLSPGFRNAAAMAGWDDDALLLAALEDNSAFETQVGAVNTPEGRGRPVGCRDRCGRCAFCREKKREVRTPGQAITPLSANRRSRRPRRHSGNEGMPELPMAALKIDSVPCNEKRDPPDHSAETQKASNWFDFLTTVTAEAKDSESEKENQTSELIKDHSHGVYPKSLHLDQLKEELSCAVCLEICYEPSTTSCGHSFCKSCLQSVIQKCGPRCPKCRKPMRSDAVKPCSINTVLWNTIQILFPEESTRRAKEKQESSQEETSSHLSDSSARAARASSWPNSVVRASSTGLSRARPSGNFRRPSQIARASQHRPIVSSDEEIDPENAYYQTTDNNTSQARHESSHRVGRRERRPQTQQQELMDAALASRLQAAELLQANSHTQNVIDLERELDSFHSFTERRQHTTLSAATANLRTMASRPFRYRSRHHM</sequence>
<reference evidence="2" key="1">
    <citation type="journal article" date="2024" name="Proc. Natl. Acad. Sci. U.S.A.">
        <title>Extraordinary preservation of gene collinearity over three hundred million years revealed in homosporous lycophytes.</title>
        <authorList>
            <person name="Li C."/>
            <person name="Wickell D."/>
            <person name="Kuo L.Y."/>
            <person name="Chen X."/>
            <person name="Nie B."/>
            <person name="Liao X."/>
            <person name="Peng D."/>
            <person name="Ji J."/>
            <person name="Jenkins J."/>
            <person name="Williams M."/>
            <person name="Shu S."/>
            <person name="Plott C."/>
            <person name="Barry K."/>
            <person name="Rajasekar S."/>
            <person name="Grimwood J."/>
            <person name="Han X."/>
            <person name="Sun S."/>
            <person name="Hou Z."/>
            <person name="He W."/>
            <person name="Dai G."/>
            <person name="Sun C."/>
            <person name="Schmutz J."/>
            <person name="Leebens-Mack J.H."/>
            <person name="Li F.W."/>
            <person name="Wang L."/>
        </authorList>
    </citation>
    <scope>NUCLEOTIDE SEQUENCE [LARGE SCALE GENOMIC DNA]</scope>
    <source>
        <strain evidence="2">cv. PW_Plant_1</strain>
    </source>
</reference>
<dbReference type="EMBL" id="CM055100">
    <property type="protein sequence ID" value="KAJ7543035.1"/>
    <property type="molecule type" value="Genomic_DNA"/>
</dbReference>
<organism evidence="1 2">
    <name type="scientific">Diphasiastrum complanatum</name>
    <name type="common">Issler's clubmoss</name>
    <name type="synonym">Lycopodium complanatum</name>
    <dbReference type="NCBI Taxonomy" id="34168"/>
    <lineage>
        <taxon>Eukaryota</taxon>
        <taxon>Viridiplantae</taxon>
        <taxon>Streptophyta</taxon>
        <taxon>Embryophyta</taxon>
        <taxon>Tracheophyta</taxon>
        <taxon>Lycopodiopsida</taxon>
        <taxon>Lycopodiales</taxon>
        <taxon>Lycopodiaceae</taxon>
        <taxon>Lycopodioideae</taxon>
        <taxon>Diphasiastrum</taxon>
    </lineage>
</organism>
<protein>
    <submittedName>
        <fullName evidence="1">Uncharacterized protein</fullName>
    </submittedName>
</protein>